<feature type="transmembrane region" description="Helical" evidence="1">
    <location>
        <begin position="159"/>
        <end position="182"/>
    </location>
</feature>
<gene>
    <name evidence="2" type="ORF">MMA15_23475</name>
</gene>
<keyword evidence="1" id="KW-1133">Transmembrane helix</keyword>
<dbReference type="Proteomes" id="UP001166784">
    <property type="component" value="Unassembled WGS sequence"/>
</dbReference>
<reference evidence="2" key="1">
    <citation type="submission" date="2022-03" db="EMBL/GenBank/DDBJ databases">
        <authorList>
            <person name="Santos J.D.N."/>
            <person name="Kallscheuer N."/>
            <person name="Jogler C."/>
            <person name="Lage O.M."/>
        </authorList>
    </citation>
    <scope>NUCLEOTIDE SEQUENCE</scope>
    <source>
        <strain evidence="2">M600PL45_2</strain>
    </source>
</reference>
<evidence type="ECO:0000313" key="3">
    <source>
        <dbReference type="Proteomes" id="UP001166784"/>
    </source>
</evidence>
<proteinExistence type="predicted"/>
<dbReference type="EMBL" id="JAKWJU010000002">
    <property type="protein sequence ID" value="MCH6163242.1"/>
    <property type="molecule type" value="Genomic_DNA"/>
</dbReference>
<feature type="transmembrane region" description="Helical" evidence="1">
    <location>
        <begin position="34"/>
        <end position="52"/>
    </location>
</feature>
<protein>
    <recommendedName>
        <fullName evidence="4">Integral membrane protein</fullName>
    </recommendedName>
</protein>
<evidence type="ECO:0000313" key="2">
    <source>
        <dbReference type="EMBL" id="MCH6163242.1"/>
    </source>
</evidence>
<evidence type="ECO:0000256" key="1">
    <source>
        <dbReference type="SAM" id="Phobius"/>
    </source>
</evidence>
<keyword evidence="1" id="KW-0812">Transmembrane</keyword>
<comment type="caution">
    <text evidence="2">The sequence shown here is derived from an EMBL/GenBank/DDBJ whole genome shotgun (WGS) entry which is preliminary data.</text>
</comment>
<name>A0ABS9T3Z5_9ACTN</name>
<evidence type="ECO:0008006" key="4">
    <source>
        <dbReference type="Google" id="ProtNLM"/>
    </source>
</evidence>
<organism evidence="2 3">
    <name type="scientific">Streptomyces marispadix</name>
    <dbReference type="NCBI Taxonomy" id="2922868"/>
    <lineage>
        <taxon>Bacteria</taxon>
        <taxon>Bacillati</taxon>
        <taxon>Actinomycetota</taxon>
        <taxon>Actinomycetes</taxon>
        <taxon>Kitasatosporales</taxon>
        <taxon>Streptomycetaceae</taxon>
        <taxon>Streptomyces</taxon>
    </lineage>
</organism>
<feature type="transmembrane region" description="Helical" evidence="1">
    <location>
        <begin position="129"/>
        <end position="153"/>
    </location>
</feature>
<keyword evidence="3" id="KW-1185">Reference proteome</keyword>
<accession>A0ABS9T3Z5</accession>
<feature type="transmembrane region" description="Helical" evidence="1">
    <location>
        <begin position="58"/>
        <end position="75"/>
    </location>
</feature>
<dbReference type="RefSeq" id="WP_241062071.1">
    <property type="nucleotide sequence ID" value="NZ_JAKWJU010000002.1"/>
</dbReference>
<sequence length="197" mass="21579">MSRGEDVTIGGLLVAEYEQIKSEQRSRIGFRDNLLYATLASMGAVIAAVVRRDGQTELLLLLPPVSVLLGWTYLVNDEKISAIGRYIREELAPRLLVLTDERGEGDERLQPFGWEVAHRGDARRAPRKYLQLGVDLLTFCVAPVAAVVVFWAAEPRSMALIAVSLAELAAVAVLAVQITVYADLRKAPRESPPVSSP</sequence>
<reference evidence="2" key="2">
    <citation type="journal article" date="2023" name="Int. J. Syst. Evol. Microbiol.">
        <title>Streptomyces marispadix sp. nov., isolated from marine beach sediment of the Northern Coast of Portugal.</title>
        <authorList>
            <person name="dos Santos J.D.N."/>
            <person name="Vitorino I.R."/>
            <person name="Kallscheuer N."/>
            <person name="Srivastava A."/>
            <person name="Krautwurst S."/>
            <person name="Marz M."/>
            <person name="Jogler C."/>
            <person name="Lobo Da Cunha A."/>
            <person name="Catita J."/>
            <person name="Goncalves H."/>
            <person name="Gonzalez I."/>
            <person name="Reyes F."/>
            <person name="Lage O.M."/>
        </authorList>
    </citation>
    <scope>NUCLEOTIDE SEQUENCE</scope>
    <source>
        <strain evidence="2">M600PL45_2</strain>
    </source>
</reference>
<keyword evidence="1" id="KW-0472">Membrane</keyword>